<feature type="chain" id="PRO_5022993573" evidence="8">
    <location>
        <begin position="24"/>
        <end position="597"/>
    </location>
</feature>
<dbReference type="Pfam" id="PF17874">
    <property type="entry name" value="TPR_MalT"/>
    <property type="match status" value="1"/>
</dbReference>
<evidence type="ECO:0000256" key="5">
    <source>
        <dbReference type="ARBA" id="ARBA00038253"/>
    </source>
</evidence>
<gene>
    <name evidence="10" type="ORF">F0L74_09340</name>
</gene>
<keyword evidence="3" id="KW-0677">Repeat</keyword>
<evidence type="ECO:0000313" key="10">
    <source>
        <dbReference type="EMBL" id="KAA2242721.1"/>
    </source>
</evidence>
<feature type="repeat" description="TPR" evidence="6">
    <location>
        <begin position="248"/>
        <end position="281"/>
    </location>
</feature>
<dbReference type="InterPro" id="IPR051476">
    <property type="entry name" value="Bac_ResReg_Asp_Phosphatase"/>
</dbReference>
<keyword evidence="8" id="KW-0732">Signal</keyword>
<comment type="caution">
    <text evidence="10">The sequence shown here is derived from an EMBL/GenBank/DDBJ whole genome shotgun (WGS) entry which is preliminary data.</text>
</comment>
<dbReference type="Proteomes" id="UP000324611">
    <property type="component" value="Unassembled WGS sequence"/>
</dbReference>
<dbReference type="SUPFAM" id="SSF48452">
    <property type="entry name" value="TPR-like"/>
    <property type="match status" value="2"/>
</dbReference>
<evidence type="ECO:0000256" key="3">
    <source>
        <dbReference type="ARBA" id="ARBA00022737"/>
    </source>
</evidence>
<feature type="repeat" description="TPR" evidence="6">
    <location>
        <begin position="129"/>
        <end position="162"/>
    </location>
</feature>
<keyword evidence="4 6" id="KW-0802">TPR repeat</keyword>
<evidence type="ECO:0000256" key="1">
    <source>
        <dbReference type="ARBA" id="ARBA00004496"/>
    </source>
</evidence>
<dbReference type="InterPro" id="IPR016032">
    <property type="entry name" value="Sig_transdc_resp-reg_C-effctor"/>
</dbReference>
<feature type="signal peptide" evidence="8">
    <location>
        <begin position="1"/>
        <end position="23"/>
    </location>
</feature>
<keyword evidence="7" id="KW-0472">Membrane</keyword>
<evidence type="ECO:0000256" key="2">
    <source>
        <dbReference type="ARBA" id="ARBA00022490"/>
    </source>
</evidence>
<evidence type="ECO:0000256" key="6">
    <source>
        <dbReference type="PROSITE-ProRule" id="PRU00339"/>
    </source>
</evidence>
<dbReference type="InterPro" id="IPR041617">
    <property type="entry name" value="TPR_MalT"/>
</dbReference>
<comment type="similarity">
    <text evidence="5">Belongs to the Rap family.</text>
</comment>
<evidence type="ECO:0000256" key="7">
    <source>
        <dbReference type="SAM" id="Phobius"/>
    </source>
</evidence>
<feature type="repeat" description="TPR" evidence="6">
    <location>
        <begin position="208"/>
        <end position="241"/>
    </location>
</feature>
<keyword evidence="2" id="KW-0963">Cytoplasm</keyword>
<evidence type="ECO:0000313" key="11">
    <source>
        <dbReference type="Proteomes" id="UP000324611"/>
    </source>
</evidence>
<dbReference type="SMART" id="SM00028">
    <property type="entry name" value="TPR"/>
    <property type="match status" value="5"/>
</dbReference>
<evidence type="ECO:0000259" key="9">
    <source>
        <dbReference type="Pfam" id="PF17874"/>
    </source>
</evidence>
<dbReference type="PANTHER" id="PTHR46630">
    <property type="entry name" value="TETRATRICOPEPTIDE REPEAT PROTEIN 29"/>
    <property type="match status" value="1"/>
</dbReference>
<dbReference type="GO" id="GO:0006355">
    <property type="term" value="P:regulation of DNA-templated transcription"/>
    <property type="evidence" value="ECO:0007669"/>
    <property type="project" value="InterPro"/>
</dbReference>
<protein>
    <submittedName>
        <fullName evidence="10">Tetratricopeptide repeat protein</fullName>
    </submittedName>
</protein>
<dbReference type="SUPFAM" id="SSF46894">
    <property type="entry name" value="C-terminal effector domain of the bipartite response regulators"/>
    <property type="match status" value="1"/>
</dbReference>
<dbReference type="AlphaFoldDB" id="A0A5B2VU19"/>
<feature type="domain" description="MalT-like TPR region" evidence="9">
    <location>
        <begin position="142"/>
        <end position="358"/>
    </location>
</feature>
<sequence length="597" mass="69050">MQRKPVMKAVRSCIIICCLIPYARNYAQGPSINDSLEKRISHHGQDTAMVNELLHLSYANLYNDSLSAFYYARKAIALSDKLKYSFGQVVGRSRLGDVYFQSDHYKEAYAQYIQARDIAQARNERGGLSIVYNELGLFHNSLHEFDKALDYLQRSLRLVRPSNLAAKGGRFLNIGVAYGAAGDYKHALAYLNKALVIYDRLQSPADIAFIYHNIGNAYLEQSFPDKALDYYNKALALLLVHQNTRLQSSTYLNMADVYLQQQSLEKAMQYIQQTLSLADKAGFNSISIEGRVMLSRILARKGQFRESEATLREIRQEWSPNMEQRKLVADAGVGLYRQEGNYRKAFDLSLQAAAVKDTLQKLANKKHMDLLEVSFQTSQHQAQIVLLQQQNKWKTTLMYFGAGAVLLCIVIIVILYYNKRLKEKVYQHGQKMLQDENSRILAERALIEEKSLRVRQELDHRNRELSANIIHTDQMNRVLSELREKLTDNVRMSDSNHLEEIRKLIRYNLELTEDWQKFKLHFEEVHPAFFDKLMQLSSQLSRNELKHCAYIRMNISNKEVASLLNVHPDSVKMSRYRIKKKLSLQPKDDLSTYILNL</sequence>
<reference evidence="10 11" key="1">
    <citation type="submission" date="2019-09" db="EMBL/GenBank/DDBJ databases">
        <title>Chitinophaga ginsengihumi sp. nov., isolated from soil of ginseng rhizosphere.</title>
        <authorList>
            <person name="Lee J."/>
        </authorList>
    </citation>
    <scope>NUCLEOTIDE SEQUENCE [LARGE SCALE GENOMIC DNA]</scope>
    <source>
        <strain evidence="10 11">BN140078</strain>
    </source>
</reference>
<keyword evidence="7" id="KW-0812">Transmembrane</keyword>
<name>A0A5B2VU19_9BACT</name>
<proteinExistence type="inferred from homology"/>
<keyword evidence="7" id="KW-1133">Transmembrane helix</keyword>
<evidence type="ECO:0000256" key="8">
    <source>
        <dbReference type="SAM" id="SignalP"/>
    </source>
</evidence>
<keyword evidence="11" id="KW-1185">Reference proteome</keyword>
<comment type="subcellular location">
    <subcellularLocation>
        <location evidence="1">Cytoplasm</location>
    </subcellularLocation>
</comment>
<evidence type="ECO:0000256" key="4">
    <source>
        <dbReference type="ARBA" id="ARBA00022803"/>
    </source>
</evidence>
<dbReference type="InterPro" id="IPR019734">
    <property type="entry name" value="TPR_rpt"/>
</dbReference>
<reference evidence="10 11" key="2">
    <citation type="submission" date="2019-09" db="EMBL/GenBank/DDBJ databases">
        <authorList>
            <person name="Jin C."/>
        </authorList>
    </citation>
    <scope>NUCLEOTIDE SEQUENCE [LARGE SCALE GENOMIC DNA]</scope>
    <source>
        <strain evidence="10 11">BN140078</strain>
    </source>
</reference>
<dbReference type="PROSITE" id="PS50005">
    <property type="entry name" value="TPR"/>
    <property type="match status" value="3"/>
</dbReference>
<dbReference type="EMBL" id="VUOC01000002">
    <property type="protein sequence ID" value="KAA2242721.1"/>
    <property type="molecule type" value="Genomic_DNA"/>
</dbReference>
<organism evidence="10 11">
    <name type="scientific">Chitinophaga agrisoli</name>
    <dbReference type="NCBI Taxonomy" id="2607653"/>
    <lineage>
        <taxon>Bacteria</taxon>
        <taxon>Pseudomonadati</taxon>
        <taxon>Bacteroidota</taxon>
        <taxon>Chitinophagia</taxon>
        <taxon>Chitinophagales</taxon>
        <taxon>Chitinophagaceae</taxon>
        <taxon>Chitinophaga</taxon>
    </lineage>
</organism>
<dbReference type="Gene3D" id="1.25.40.10">
    <property type="entry name" value="Tetratricopeptide repeat domain"/>
    <property type="match status" value="2"/>
</dbReference>
<dbReference type="GO" id="GO:0003677">
    <property type="term" value="F:DNA binding"/>
    <property type="evidence" value="ECO:0007669"/>
    <property type="project" value="InterPro"/>
</dbReference>
<dbReference type="PANTHER" id="PTHR46630:SF1">
    <property type="entry name" value="TETRATRICOPEPTIDE REPEAT PROTEIN 29"/>
    <property type="match status" value="1"/>
</dbReference>
<dbReference type="InterPro" id="IPR011990">
    <property type="entry name" value="TPR-like_helical_dom_sf"/>
</dbReference>
<dbReference type="GO" id="GO:0005737">
    <property type="term" value="C:cytoplasm"/>
    <property type="evidence" value="ECO:0007669"/>
    <property type="project" value="UniProtKB-SubCell"/>
</dbReference>
<accession>A0A5B2VU19</accession>
<feature type="transmembrane region" description="Helical" evidence="7">
    <location>
        <begin position="397"/>
        <end position="417"/>
    </location>
</feature>